<evidence type="ECO:0000259" key="1">
    <source>
        <dbReference type="PROSITE" id="PS51832"/>
    </source>
</evidence>
<dbReference type="SUPFAM" id="SSF109604">
    <property type="entry name" value="HD-domain/PDEase-like"/>
    <property type="match status" value="1"/>
</dbReference>
<dbReference type="InterPro" id="IPR006675">
    <property type="entry name" value="HDIG_dom"/>
</dbReference>
<dbReference type="PANTHER" id="PTHR43155:SF2">
    <property type="entry name" value="CYCLIC DI-GMP PHOSPHODIESTERASE PA4108"/>
    <property type="match status" value="1"/>
</dbReference>
<sequence>MRLVATSTVKEGATLAKAIYNERGQILLNEGVVLGERLLERLQNKGISYIYIKDSETEDIQYKSPIPDKLRRTAISTIESTFRQLQNNSKLSESFVIEKASKQLIELIRNLHSHLKNDTDLLNLLTDVCSYDQYIFTHSLNVTLYSLAIGMHLKLSTKNLETLGLGAILHDVGKMKVPAEILMKPGKLTEEEFEEIKKHSEEGFRILRNVQTIPLLVAHCAFQHHERLNGSGYPRGIKGNEIHEFGKIIAVADVFDAVTSNRVYRQAMLPHEGLEILYAGAGSLFEIKIVEAFRKAVAVYPVGVTVELNDGRKGTVFRQNAGFSDRPVVRILEEDRRRVKPYEVNLKDEPSIIITGCDAAF</sequence>
<name>I3DUH7_BACMM</name>
<feature type="domain" description="HD-GYP" evidence="1">
    <location>
        <begin position="113"/>
        <end position="309"/>
    </location>
</feature>
<dbReference type="STRING" id="796606.BMMGA3_14315"/>
<dbReference type="CDD" id="cd00077">
    <property type="entry name" value="HDc"/>
    <property type="match status" value="1"/>
</dbReference>
<accession>I3DUH7</accession>
<keyword evidence="3" id="KW-1185">Reference proteome</keyword>
<dbReference type="InterPro" id="IPR003607">
    <property type="entry name" value="HD/PDEase_dom"/>
</dbReference>
<organism evidence="2 3">
    <name type="scientific">Bacillus methanolicus (strain MGA3 / ATCC 53907)</name>
    <dbReference type="NCBI Taxonomy" id="796606"/>
    <lineage>
        <taxon>Bacteria</taxon>
        <taxon>Bacillati</taxon>
        <taxon>Bacillota</taxon>
        <taxon>Bacilli</taxon>
        <taxon>Bacillales</taxon>
        <taxon>Bacillaceae</taxon>
        <taxon>Bacillus</taxon>
    </lineage>
</organism>
<dbReference type="RefSeq" id="WP_003349519.1">
    <property type="nucleotide sequence ID" value="NZ_ADWW01000005.1"/>
</dbReference>
<gene>
    <name evidence="2" type="ORF">BMMGA3_14315</name>
</gene>
<dbReference type="Pfam" id="PF13487">
    <property type="entry name" value="HD_5"/>
    <property type="match status" value="1"/>
</dbReference>
<dbReference type="SMART" id="SM00471">
    <property type="entry name" value="HDc"/>
    <property type="match status" value="1"/>
</dbReference>
<dbReference type="AlphaFoldDB" id="I3DUH7"/>
<proteinExistence type="predicted"/>
<dbReference type="HOGENOM" id="CLU_000445_92_1_9"/>
<dbReference type="InterPro" id="IPR037522">
    <property type="entry name" value="HD_GYP_dom"/>
</dbReference>
<dbReference type="Proteomes" id="UP000027602">
    <property type="component" value="Chromosome"/>
</dbReference>
<dbReference type="PANTHER" id="PTHR43155">
    <property type="entry name" value="CYCLIC DI-GMP PHOSPHODIESTERASE PA4108-RELATED"/>
    <property type="match status" value="1"/>
</dbReference>
<dbReference type="eggNOG" id="COG2206">
    <property type="taxonomic scope" value="Bacteria"/>
</dbReference>
<dbReference type="PROSITE" id="PS51832">
    <property type="entry name" value="HD_GYP"/>
    <property type="match status" value="1"/>
</dbReference>
<evidence type="ECO:0000313" key="3">
    <source>
        <dbReference type="Proteomes" id="UP000027602"/>
    </source>
</evidence>
<protein>
    <recommendedName>
        <fullName evidence="1">HD-GYP domain-containing protein</fullName>
    </recommendedName>
</protein>
<dbReference type="Gene3D" id="1.10.3210.10">
    <property type="entry name" value="Hypothetical protein af1432"/>
    <property type="match status" value="1"/>
</dbReference>
<evidence type="ECO:0000313" key="2">
    <source>
        <dbReference type="EMBL" id="AIE61221.1"/>
    </source>
</evidence>
<dbReference type="KEGG" id="bmet:BMMGA3_14315"/>
<reference evidence="2 3" key="1">
    <citation type="journal article" date="2015" name="BMC Genomics">
        <title>Transcriptome analysis of thermophilic methylotrophic Bacillus methanolicus MGA3 using RNA-sequencing provides detailed insights into its previously uncharted transcriptional landscape.</title>
        <authorList>
            <person name="Irla M."/>
            <person name="Neshat A."/>
            <person name="Brautaset T."/>
            <person name="Ruckert C."/>
            <person name="Kalinowski J."/>
            <person name="Wendisch V.F."/>
        </authorList>
    </citation>
    <scope>NUCLEOTIDE SEQUENCE [LARGE SCALE GENOMIC DNA]</scope>
    <source>
        <strain evidence="3">MGA3 / ATCC 53907</strain>
    </source>
</reference>
<dbReference type="NCBIfam" id="TIGR00277">
    <property type="entry name" value="HDIG"/>
    <property type="match status" value="1"/>
</dbReference>
<dbReference type="EMBL" id="CP007739">
    <property type="protein sequence ID" value="AIE61221.1"/>
    <property type="molecule type" value="Genomic_DNA"/>
</dbReference>
<dbReference type="OrthoDB" id="9759601at2"/>